<name>A0A7C8LJG7_9FIRM</name>
<comment type="caution">
    <text evidence="1">The sequence shown here is derived from an EMBL/GenBank/DDBJ whole genome shotgun (WGS) entry which is preliminary data.</text>
</comment>
<organism evidence="1 2">
    <name type="scientific">Defluviitalea raffinosedens</name>
    <dbReference type="NCBI Taxonomy" id="1450156"/>
    <lineage>
        <taxon>Bacteria</taxon>
        <taxon>Bacillati</taxon>
        <taxon>Bacillota</taxon>
        <taxon>Clostridia</taxon>
        <taxon>Lachnospirales</taxon>
        <taxon>Defluviitaleaceae</taxon>
        <taxon>Defluviitalea</taxon>
    </lineage>
</organism>
<reference evidence="1 2" key="1">
    <citation type="submission" date="2019-12" db="EMBL/GenBank/DDBJ databases">
        <title>Defluviitalea raffinosedens, isolated from a biogas fermenter, genome sequencing and characterization.</title>
        <authorList>
            <person name="Rettenmaier R."/>
            <person name="Schneider M."/>
            <person name="Neuhaus K."/>
            <person name="Liebl W."/>
            <person name="Zverlov V."/>
        </authorList>
    </citation>
    <scope>NUCLEOTIDE SEQUENCE [LARGE SCALE GENOMIC DNA]</scope>
    <source>
        <strain evidence="1 2">249c-K6</strain>
    </source>
</reference>
<keyword evidence="2" id="KW-1185">Reference proteome</keyword>
<dbReference type="EMBL" id="WSLF01000005">
    <property type="protein sequence ID" value="KAE9634464.1"/>
    <property type="molecule type" value="Genomic_DNA"/>
</dbReference>
<sequence>MAAYSRIKDECIIALKVYDQCRQQDCLTPEMLERPFSLECRTVTTESGQVIAAGKGSPINVPSGAADIVVKDFKLYKIETDRKQDAFRPKYYNVHVKYIFKFKLAFLDSAGCPITLRVDSVEREFIEAATSFKKVVLLFGSEGSEITIASNLFQPESHVLEEAPYVLVEAKAVLLDSCLNGAVNALGCDCIEGALNDINLTIGLFSIIKLFRLVNLLVESKGFCKPNECAEVSPLNPCDVFESMEFPFEIFNPPQKEDLGCVDEVPVRKACDEEDEE</sequence>
<dbReference type="Proteomes" id="UP000483018">
    <property type="component" value="Unassembled WGS sequence"/>
</dbReference>
<evidence type="ECO:0000313" key="2">
    <source>
        <dbReference type="Proteomes" id="UP000483018"/>
    </source>
</evidence>
<dbReference type="RefSeq" id="WP_158740195.1">
    <property type="nucleotide sequence ID" value="NZ_JAFBEP010000002.1"/>
</dbReference>
<gene>
    <name evidence="1" type="ORF">GND95_07265</name>
</gene>
<evidence type="ECO:0000313" key="1">
    <source>
        <dbReference type="EMBL" id="KAE9634464.1"/>
    </source>
</evidence>
<dbReference type="AlphaFoldDB" id="A0A7C8LJG7"/>
<protein>
    <submittedName>
        <fullName evidence="1">Uncharacterized protein</fullName>
    </submittedName>
</protein>
<accession>A0A7C8LJG7</accession>
<dbReference type="OrthoDB" id="1733421at2"/>
<proteinExistence type="predicted"/>